<feature type="compositionally biased region" description="Polar residues" evidence="1">
    <location>
        <begin position="255"/>
        <end position="271"/>
    </location>
</feature>
<organism evidence="2">
    <name type="scientific">Bathycoccus sp. RCC716 virus 1</name>
    <dbReference type="NCBI Taxonomy" id="2530038"/>
    <lineage>
        <taxon>Viruses</taxon>
        <taxon>Varidnaviria</taxon>
        <taxon>Bamfordvirae</taxon>
        <taxon>Nucleocytoviricota</taxon>
        <taxon>Megaviricetes</taxon>
        <taxon>Algavirales</taxon>
        <taxon>Phycodnaviridae</taxon>
        <taxon>Prasinovirus</taxon>
    </lineage>
</organism>
<dbReference type="Pfam" id="PF19068">
    <property type="entry name" value="DUF5764"/>
    <property type="match status" value="1"/>
</dbReference>
<reference evidence="2" key="1">
    <citation type="submission" date="2019-02" db="EMBL/GenBank/DDBJ databases">
        <authorList>
            <person name="Bachy C."/>
            <person name="Yung C.-M."/>
            <person name="Roux S."/>
            <person name="Sullivan M.B."/>
            <person name="Worden A.Z."/>
        </authorList>
    </citation>
    <scope>NUCLEOTIDE SEQUENCE</scope>
    <source>
        <strain evidence="2">BII-V1</strain>
    </source>
</reference>
<dbReference type="InterPro" id="IPR043913">
    <property type="entry name" value="DUF5764"/>
</dbReference>
<accession>A0A7S6SVY8</accession>
<dbReference type="EMBL" id="MK522034">
    <property type="protein sequence ID" value="QOR60137.1"/>
    <property type="molecule type" value="Genomic_DNA"/>
</dbReference>
<sequence length="298" mass="34280">MSDPLNILVEAKREYIGQLCLLMCPVMIETFETMYEEAYKLSKGRKVLVMYQKLLKEVPNWSDSMSKTHADNITNRCAWFNDLLAAVFVSCVKILSAVRLNKGNKKISLKLPTNEVFVQTCYNNVAKDLYQDPYIYHENQNEHTRNDKLYERFCVCIETSVKELIPVQQILQTYMSQTQEGQDLDVGEAEVGDSEDPDLIDGYEEETSEEPFDAEPSMEEPSMEEPPMEEPPMEEPPMEEPPMEQSMEHSAPEPEQSSPFDNEFRTITTKPEPQPQQEDDGVLFPDASETRAKKVGYY</sequence>
<protein>
    <submittedName>
        <fullName evidence="2">Uncharacterized protein</fullName>
    </submittedName>
</protein>
<feature type="region of interest" description="Disordered" evidence="1">
    <location>
        <begin position="179"/>
        <end position="298"/>
    </location>
</feature>
<evidence type="ECO:0000313" key="2">
    <source>
        <dbReference type="EMBL" id="QOR60137.1"/>
    </source>
</evidence>
<name>A0A7S6SVY8_9PHYC</name>
<evidence type="ECO:0000256" key="1">
    <source>
        <dbReference type="SAM" id="MobiDB-lite"/>
    </source>
</evidence>
<feature type="compositionally biased region" description="Acidic residues" evidence="1">
    <location>
        <begin position="182"/>
        <end position="242"/>
    </location>
</feature>
<proteinExistence type="predicted"/>